<evidence type="ECO:0000256" key="7">
    <source>
        <dbReference type="ARBA" id="ARBA00022989"/>
    </source>
</evidence>
<reference evidence="13" key="1">
    <citation type="journal article" date="2002" name="Science">
        <title>The genome sequence of the malaria mosquito Anopheles gambiae.</title>
        <authorList>
            <person name="Holt R.A."/>
            <person name="Subramanian G.M."/>
            <person name="Halpern A."/>
            <person name="Sutton G.G."/>
            <person name="Charlab R."/>
            <person name="Nusskern D.R."/>
            <person name="Wincker P."/>
            <person name="Clark A.G."/>
            <person name="Ribeiro J.M."/>
            <person name="Wides R."/>
            <person name="Salzberg S.L."/>
            <person name="Loftus B."/>
            <person name="Yandell M."/>
            <person name="Majoros W.H."/>
            <person name="Rusch D.B."/>
            <person name="Lai Z."/>
            <person name="Kraft C.L."/>
            <person name="Abril J.F."/>
            <person name="Anthouard V."/>
            <person name="Arensburger P."/>
            <person name="Atkinson P.W."/>
            <person name="Baden H."/>
            <person name="de Berardinis V."/>
            <person name="Baldwin D."/>
            <person name="Benes V."/>
            <person name="Biedler J."/>
            <person name="Blass C."/>
            <person name="Bolanos R."/>
            <person name="Boscus D."/>
            <person name="Barnstead M."/>
            <person name="Cai S."/>
            <person name="Center A."/>
            <person name="Chaturverdi K."/>
            <person name="Christophides G.K."/>
            <person name="Chrystal M.A."/>
            <person name="Clamp M."/>
            <person name="Cravchik A."/>
            <person name="Curwen V."/>
            <person name="Dana A."/>
            <person name="Delcher A."/>
            <person name="Dew I."/>
            <person name="Evans C.A."/>
            <person name="Flanigan M."/>
            <person name="Grundschober-Freimoser A."/>
            <person name="Friedli L."/>
            <person name="Gu Z."/>
            <person name="Guan P."/>
            <person name="Guigo R."/>
            <person name="Hillenmeyer M.E."/>
            <person name="Hladun S.L."/>
            <person name="Hogan J.R."/>
            <person name="Hong Y.S."/>
            <person name="Hoover J."/>
            <person name="Jaillon O."/>
            <person name="Ke Z."/>
            <person name="Kodira C."/>
            <person name="Kokoza E."/>
            <person name="Koutsos A."/>
            <person name="Letunic I."/>
            <person name="Levitsky A."/>
            <person name="Liang Y."/>
            <person name="Lin J.J."/>
            <person name="Lobo N.F."/>
            <person name="Lopez J.R."/>
            <person name="Malek J.A."/>
            <person name="McIntosh T.C."/>
            <person name="Meister S."/>
            <person name="Miller J."/>
            <person name="Mobarry C."/>
            <person name="Mongin E."/>
            <person name="Murphy S.D."/>
            <person name="O'Brochta D.A."/>
            <person name="Pfannkoch C."/>
            <person name="Qi R."/>
            <person name="Regier M.A."/>
            <person name="Remington K."/>
            <person name="Shao H."/>
            <person name="Sharakhova M.V."/>
            <person name="Sitter C.D."/>
            <person name="Shetty J."/>
            <person name="Smith T.J."/>
            <person name="Strong R."/>
            <person name="Sun J."/>
            <person name="Thomasova D."/>
            <person name="Ton L.Q."/>
            <person name="Topalis P."/>
            <person name="Tu Z."/>
            <person name="Unger M.F."/>
            <person name="Walenz B."/>
            <person name="Wang A."/>
            <person name="Wang J."/>
            <person name="Wang M."/>
            <person name="Wang X."/>
            <person name="Woodford K.J."/>
            <person name="Wortman J.R."/>
            <person name="Wu M."/>
            <person name="Yao A."/>
            <person name="Zdobnov E.M."/>
            <person name="Zhang H."/>
            <person name="Zhao Q."/>
            <person name="Zhao S."/>
            <person name="Zhu S.C."/>
            <person name="Zhimulev I."/>
            <person name="Coluzzi M."/>
            <person name="della Torre A."/>
            <person name="Roth C.W."/>
            <person name="Louis C."/>
            <person name="Kalush F."/>
            <person name="Mural R.J."/>
            <person name="Myers E.W."/>
            <person name="Adams M.D."/>
            <person name="Smith H.O."/>
            <person name="Broder S."/>
            <person name="Gardner M.J."/>
            <person name="Fraser C.M."/>
            <person name="Birney E."/>
            <person name="Bork P."/>
            <person name="Brey P.T."/>
            <person name="Venter J.C."/>
            <person name="Weissenbach J."/>
            <person name="Kafatos F.C."/>
            <person name="Collins F.H."/>
            <person name="Hoffman S.L."/>
        </authorList>
    </citation>
    <scope>NUCLEOTIDE SEQUENCE [LARGE SCALE GENOMIC DNA]</scope>
    <source>
        <strain evidence="13">PEST</strain>
    </source>
</reference>
<evidence type="ECO:0000256" key="3">
    <source>
        <dbReference type="ARBA" id="ARBA00022692"/>
    </source>
</evidence>
<dbReference type="CDD" id="cd03244">
    <property type="entry name" value="ABCC_MRP_domain2"/>
    <property type="match status" value="1"/>
</dbReference>
<keyword evidence="7 10" id="KW-1133">Transmembrane helix</keyword>
<protein>
    <submittedName>
        <fullName evidence="13">AGAP004602-PA</fullName>
    </submittedName>
</protein>
<dbReference type="PhylomeDB" id="A7UTK0"/>
<feature type="compositionally biased region" description="Polar residues" evidence="9">
    <location>
        <begin position="676"/>
        <end position="697"/>
    </location>
</feature>
<feature type="transmembrane region" description="Helical" evidence="10">
    <location>
        <begin position="794"/>
        <end position="820"/>
    </location>
</feature>
<proteinExistence type="predicted"/>
<keyword evidence="8 10" id="KW-0472">Membrane</keyword>
<dbReference type="CDD" id="cd03250">
    <property type="entry name" value="ABCC_MRP_domain1"/>
    <property type="match status" value="1"/>
</dbReference>
<name>A7UTK0_ANOGA</name>
<feature type="transmembrane region" description="Helical" evidence="10">
    <location>
        <begin position="279"/>
        <end position="306"/>
    </location>
</feature>
<dbReference type="InterPro" id="IPR011527">
    <property type="entry name" value="ABC1_TM_dom"/>
</dbReference>
<dbReference type="FunFam" id="3.40.50.300:FF:000973">
    <property type="entry name" value="Multidrug resistance-associated protein 4"/>
    <property type="match status" value="1"/>
</dbReference>
<organism evidence="13">
    <name type="scientific">Anopheles gambiae</name>
    <name type="common">African malaria mosquito</name>
    <dbReference type="NCBI Taxonomy" id="7165"/>
    <lineage>
        <taxon>Eukaryota</taxon>
        <taxon>Metazoa</taxon>
        <taxon>Ecdysozoa</taxon>
        <taxon>Arthropoda</taxon>
        <taxon>Hexapoda</taxon>
        <taxon>Insecta</taxon>
        <taxon>Pterygota</taxon>
        <taxon>Neoptera</taxon>
        <taxon>Endopterygota</taxon>
        <taxon>Diptera</taxon>
        <taxon>Nematocera</taxon>
        <taxon>Culicoidea</taxon>
        <taxon>Culicidae</taxon>
        <taxon>Anophelinae</taxon>
        <taxon>Anopheles</taxon>
    </lineage>
</organism>
<gene>
    <name evidence="13" type="ORF">AgaP_AGAP004602</name>
</gene>
<dbReference type="GO" id="GO:0005524">
    <property type="term" value="F:ATP binding"/>
    <property type="evidence" value="ECO:0007669"/>
    <property type="project" value="UniProtKB-KW"/>
</dbReference>
<dbReference type="eggNOG" id="KOG0054">
    <property type="taxonomic scope" value="Eukaryota"/>
</dbReference>
<sequence length="1143" mass="128178">MNPAEYDKDTKIHDLRRETNPVTGASSVSWYTFWWLKPLFETGLKRPIDETDIYETLSTHQSSQLSYQFESYWKAEQKSSKQPSFLRVICRIYWRSILGYGAMYTIVDLLARIFQPQCLGGLVAYFAPGQQNISKEEAYSYAALRITKAAGTDGMTGQVINLMSNDVAKFDTATGFVHDIWKGLIELVVLGFFIYKQIGISGLFGIAFLLSFIPLQAWLGKKAAIYRLKTANRTDRRIQFMNEIIQGIQVIKMYAWEDSFSRMVDRIRRKEVNGIRGTLFIRAGLLSFNLVSRVAIFLSLVAYVLYGNVFTAKKVFIVTSYFNWLYSSMLHFWPLALTSVHEGLVSIRRIQDFLLLEERKYAPDRTSVLGGQGSSTVHETPVDESARGLLNTSNGYEVNKVVAAAPEGHAGSIRKMAPKSKRVINRKAVARQGIFMRNATALWDKDLLASAEDITVRAGGIKHVTLTVDKTEPCAIVGSVGSGKSTMLQVILGELELDEGRLEINGNLSYASQEPWLFEGTVKNNIVFTEDYQEKRYREVVSVCALERDFQLLPNGDQTIVGERGISLSGGQRARIGLARAIYRRADIYLLDDPLSAVDTHVGKHIFEECIMKFLKDMKHVVLMNSGEVEAQGPFHTLAESGHFTTLQQPHHEGDRQRQKENNASSAVPSAEGQHTADSAQFRSTLDTDSSQTQKVDSVANNGIEYDSIVNIDINSKAETHKMTHFFLKERMLVNWEEYSSALERLRSNITELGTDGSDGTSSSNSSSNSEALLSIPPKLEGSIFTQLSRDEYILMYAVAMLFMFALSLGRSFLFFYICLRATVRLHDRLFRGITRATMYFFNTNPSGRILNRFSRDIGCIDTFLPFAMMDCILRGAPFSPMQMHLSKDSAPSVPLEWKKYWQMTMSGNVGLAITQVFNLIFMCQWGMRQTAELENQMTSVERVVEYAEVDPEPSLVSIGKHKPPADWPTKGAIRFEHFSLRYSAQSNSVLRDLNMSINAGEKIGIVGRTGAGKSSIIQALFRLAVNEGIIRIDGVDIGTLGLHDLRKRISIIPQDPILFSGTLRANLDPFKQHSDEALWNALQYVELKEVVSAMEGKLDGKMADGGTNFSMGQRQLVCLARAILRNNPILILDEATANVDPE</sequence>
<dbReference type="OMA" id="MNPAEYD"/>
<keyword evidence="2" id="KW-0813">Transport</keyword>
<dbReference type="Gene3D" id="3.40.50.300">
    <property type="entry name" value="P-loop containing nucleotide triphosphate hydrolases"/>
    <property type="match status" value="2"/>
</dbReference>
<reference evidence="13" key="4">
    <citation type="journal article" date="2007" name="Genome Biol.">
        <title>Update of the Anopheles gambiae PEST genome assembly.</title>
        <authorList>
            <person name="Sharakhova M.V."/>
            <person name="Hammond M.P."/>
            <person name="Lobo N.F."/>
            <person name="Krzywinski J."/>
            <person name="Unger M.F."/>
            <person name="Hillenmeyer M.E."/>
            <person name="Bruggner R.V."/>
            <person name="Birney E."/>
            <person name="Collins F.H."/>
        </authorList>
    </citation>
    <scope>NUCLEOTIDE SEQUENCE</scope>
    <source>
        <strain evidence="13">PEST</strain>
    </source>
</reference>
<dbReference type="Gene3D" id="1.20.1560.10">
    <property type="entry name" value="ABC transporter type 1, transmembrane domain"/>
    <property type="match status" value="2"/>
</dbReference>
<dbReference type="InterPro" id="IPR036640">
    <property type="entry name" value="ABC1_TM_sf"/>
</dbReference>
<evidence type="ECO:0000256" key="9">
    <source>
        <dbReference type="SAM" id="MobiDB-lite"/>
    </source>
</evidence>
<evidence type="ECO:0000259" key="11">
    <source>
        <dbReference type="PROSITE" id="PS50893"/>
    </source>
</evidence>
<comment type="caution">
    <text evidence="13">The sequence shown here is derived from an EMBL/GenBank/DDBJ whole genome shotgun (WGS) entry which is preliminary data.</text>
</comment>
<dbReference type="Pfam" id="PF00664">
    <property type="entry name" value="ABC_membrane"/>
    <property type="match status" value="2"/>
</dbReference>
<dbReference type="GO" id="GO:0016887">
    <property type="term" value="F:ATP hydrolysis activity"/>
    <property type="evidence" value="ECO:0007669"/>
    <property type="project" value="InterPro"/>
</dbReference>
<feature type="domain" description="ABC transmembrane type-1" evidence="12">
    <location>
        <begin position="156"/>
        <end position="329"/>
    </location>
</feature>
<keyword evidence="6" id="KW-0067">ATP-binding</keyword>
<keyword evidence="3 10" id="KW-0812">Transmembrane</keyword>
<dbReference type="PaxDb" id="7165-AGAP004602-PA"/>
<comment type="subcellular location">
    <subcellularLocation>
        <location evidence="1">Membrane</location>
        <topology evidence="1">Multi-pass membrane protein</topology>
    </subcellularLocation>
</comment>
<feature type="region of interest" description="Disordered" evidence="9">
    <location>
        <begin position="647"/>
        <end position="697"/>
    </location>
</feature>
<dbReference type="PROSITE" id="PS50929">
    <property type="entry name" value="ABC_TM1F"/>
    <property type="match status" value="2"/>
</dbReference>
<reference evidence="13" key="2">
    <citation type="submission" date="2002-03" db="EMBL/GenBank/DDBJ databases">
        <authorList>
            <consortium name="The Anopheles Genome Sequencing Consortium"/>
        </authorList>
    </citation>
    <scope>NUCLEOTIDE SEQUENCE</scope>
    <source>
        <strain evidence="13">PEST</strain>
    </source>
</reference>
<dbReference type="HOGENOM" id="CLU_000604_27_1_1"/>
<evidence type="ECO:0000256" key="2">
    <source>
        <dbReference type="ARBA" id="ARBA00022448"/>
    </source>
</evidence>
<reference evidence="13" key="5">
    <citation type="submission" date="2011-05" db="EMBL/GenBank/DDBJ databases">
        <authorList>
            <consortium name="VectorBase"/>
        </authorList>
    </citation>
    <scope>NUCLEOTIDE SEQUENCE</scope>
    <source>
        <strain evidence="13">PEST</strain>
    </source>
</reference>
<evidence type="ECO:0000256" key="5">
    <source>
        <dbReference type="ARBA" id="ARBA00022741"/>
    </source>
</evidence>
<dbReference type="SUPFAM" id="SSF52540">
    <property type="entry name" value="P-loop containing nucleoside triphosphate hydrolases"/>
    <property type="match status" value="2"/>
</dbReference>
<reference evidence="13" key="3">
    <citation type="journal article" date="2004" name="Trends Parasitol.">
        <title>The Anopheles gambiae genome: an update.</title>
        <authorList>
            <person name="Mongin E."/>
            <person name="Louis C."/>
            <person name="Holt R.A."/>
            <person name="Birney E."/>
            <person name="Collins F.H."/>
        </authorList>
    </citation>
    <scope>NUCLEOTIDE SEQUENCE</scope>
    <source>
        <strain evidence="13">PEST</strain>
    </source>
</reference>
<evidence type="ECO:0000259" key="12">
    <source>
        <dbReference type="PROSITE" id="PS50929"/>
    </source>
</evidence>
<dbReference type="Pfam" id="PF00005">
    <property type="entry name" value="ABC_tran"/>
    <property type="match status" value="2"/>
</dbReference>
<accession>A7UTK0</accession>
<feature type="compositionally biased region" description="Basic and acidic residues" evidence="9">
    <location>
        <begin position="650"/>
        <end position="661"/>
    </location>
</feature>
<keyword evidence="4" id="KW-0677">Repeat</keyword>
<dbReference type="InterPro" id="IPR017871">
    <property type="entry name" value="ABC_transporter-like_CS"/>
</dbReference>
<dbReference type="InterPro" id="IPR044746">
    <property type="entry name" value="ABCC_6TM_D1"/>
</dbReference>
<dbReference type="FunFam" id="3.40.50.300:FF:000163">
    <property type="entry name" value="Multidrug resistance-associated protein member 4"/>
    <property type="match status" value="1"/>
</dbReference>
<dbReference type="PANTHER" id="PTHR24223">
    <property type="entry name" value="ATP-BINDING CASSETTE SUB-FAMILY C"/>
    <property type="match status" value="1"/>
</dbReference>
<dbReference type="GO" id="GO:0140359">
    <property type="term" value="F:ABC-type transporter activity"/>
    <property type="evidence" value="ECO:0007669"/>
    <property type="project" value="InterPro"/>
</dbReference>
<feature type="transmembrane region" description="Helical" evidence="10">
    <location>
        <begin position="909"/>
        <end position="928"/>
    </location>
</feature>
<dbReference type="PROSITE" id="PS00211">
    <property type="entry name" value="ABC_TRANSPORTER_1"/>
    <property type="match status" value="1"/>
</dbReference>
<dbReference type="PROSITE" id="PS50893">
    <property type="entry name" value="ABC_TRANSPORTER_2"/>
    <property type="match status" value="1"/>
</dbReference>
<dbReference type="SMART" id="SM00382">
    <property type="entry name" value="AAA"/>
    <property type="match status" value="2"/>
</dbReference>
<evidence type="ECO:0000256" key="10">
    <source>
        <dbReference type="SAM" id="Phobius"/>
    </source>
</evidence>
<evidence type="ECO:0000256" key="1">
    <source>
        <dbReference type="ARBA" id="ARBA00004141"/>
    </source>
</evidence>
<dbReference type="STRING" id="7165.A7UTK0"/>
<dbReference type="SUPFAM" id="SSF90123">
    <property type="entry name" value="ABC transporter transmembrane region"/>
    <property type="match status" value="2"/>
</dbReference>
<dbReference type="EMBL" id="AAAB01008952">
    <property type="protein sequence ID" value="EDO63975.2"/>
    <property type="molecule type" value="Genomic_DNA"/>
</dbReference>
<dbReference type="VEuPathDB" id="VectorBase:AGAMI1_013707"/>
<evidence type="ECO:0000313" key="13">
    <source>
        <dbReference type="EMBL" id="EDO63975.2"/>
    </source>
</evidence>
<evidence type="ECO:0000256" key="6">
    <source>
        <dbReference type="ARBA" id="ARBA00022840"/>
    </source>
</evidence>
<dbReference type="AlphaFoldDB" id="A7UTK0"/>
<dbReference type="InterPro" id="IPR003593">
    <property type="entry name" value="AAA+_ATPase"/>
</dbReference>
<keyword evidence="5" id="KW-0547">Nucleotide-binding</keyword>
<dbReference type="GO" id="GO:0016020">
    <property type="term" value="C:membrane"/>
    <property type="evidence" value="ECO:0007669"/>
    <property type="project" value="UniProtKB-SubCell"/>
</dbReference>
<dbReference type="PANTHER" id="PTHR24223:SF324">
    <property type="entry name" value="LD17001P"/>
    <property type="match status" value="1"/>
</dbReference>
<dbReference type="VEuPathDB" id="VectorBase:AGAP029457"/>
<dbReference type="InterPro" id="IPR003439">
    <property type="entry name" value="ABC_transporter-like_ATP-bd"/>
</dbReference>
<feature type="domain" description="ABC transporter" evidence="11">
    <location>
        <begin position="442"/>
        <end position="672"/>
    </location>
</feature>
<feature type="transmembrane region" description="Helical" evidence="10">
    <location>
        <begin position="198"/>
        <end position="219"/>
    </location>
</feature>
<evidence type="ECO:0000256" key="4">
    <source>
        <dbReference type="ARBA" id="ARBA00022737"/>
    </source>
</evidence>
<evidence type="ECO:0000256" key="8">
    <source>
        <dbReference type="ARBA" id="ARBA00023136"/>
    </source>
</evidence>
<dbReference type="InterPro" id="IPR027417">
    <property type="entry name" value="P-loop_NTPase"/>
</dbReference>
<dbReference type="InterPro" id="IPR050173">
    <property type="entry name" value="ABC_transporter_C-like"/>
</dbReference>
<feature type="domain" description="ABC transmembrane type-1" evidence="12">
    <location>
        <begin position="793"/>
        <end position="869"/>
    </location>
</feature>
<dbReference type="CDD" id="cd18579">
    <property type="entry name" value="ABC_6TM_ABCC_D1"/>
    <property type="match status" value="1"/>
</dbReference>